<dbReference type="Proteomes" id="UP001529510">
    <property type="component" value="Unassembled WGS sequence"/>
</dbReference>
<comment type="caution">
    <text evidence="2">The sequence shown here is derived from an EMBL/GenBank/DDBJ whole genome shotgun (WGS) entry which is preliminary data.</text>
</comment>
<gene>
    <name evidence="2" type="ORF">M9458_014589</name>
</gene>
<evidence type="ECO:0000256" key="1">
    <source>
        <dbReference type="SAM" id="MobiDB-lite"/>
    </source>
</evidence>
<reference evidence="2 3" key="1">
    <citation type="submission" date="2024-05" db="EMBL/GenBank/DDBJ databases">
        <title>Genome sequencing and assembly of Indian major carp, Cirrhinus mrigala (Hamilton, 1822).</title>
        <authorList>
            <person name="Mohindra V."/>
            <person name="Chowdhury L.M."/>
            <person name="Lal K."/>
            <person name="Jena J.K."/>
        </authorList>
    </citation>
    <scope>NUCLEOTIDE SEQUENCE [LARGE SCALE GENOMIC DNA]</scope>
    <source>
        <strain evidence="2">CM1030</strain>
        <tissue evidence="2">Blood</tissue>
    </source>
</reference>
<organism evidence="2 3">
    <name type="scientific">Cirrhinus mrigala</name>
    <name type="common">Mrigala</name>
    <dbReference type="NCBI Taxonomy" id="683832"/>
    <lineage>
        <taxon>Eukaryota</taxon>
        <taxon>Metazoa</taxon>
        <taxon>Chordata</taxon>
        <taxon>Craniata</taxon>
        <taxon>Vertebrata</taxon>
        <taxon>Euteleostomi</taxon>
        <taxon>Actinopterygii</taxon>
        <taxon>Neopterygii</taxon>
        <taxon>Teleostei</taxon>
        <taxon>Ostariophysi</taxon>
        <taxon>Cypriniformes</taxon>
        <taxon>Cyprinidae</taxon>
        <taxon>Labeoninae</taxon>
        <taxon>Labeonini</taxon>
        <taxon>Cirrhinus</taxon>
    </lineage>
</organism>
<name>A0ABD0R060_CIRMR</name>
<accession>A0ABD0R060</accession>
<feature type="region of interest" description="Disordered" evidence="1">
    <location>
        <begin position="1"/>
        <end position="56"/>
    </location>
</feature>
<sequence length="56" mass="6432">TRLTDRRRRESQDTAAARARATYRQTKKPVCARHQPSSPVSYESCGRRKCARSRPA</sequence>
<evidence type="ECO:0000313" key="2">
    <source>
        <dbReference type="EMBL" id="KAL0191891.1"/>
    </source>
</evidence>
<dbReference type="EMBL" id="JAMKFB020000006">
    <property type="protein sequence ID" value="KAL0191891.1"/>
    <property type="molecule type" value="Genomic_DNA"/>
</dbReference>
<protein>
    <submittedName>
        <fullName evidence="2">Uncharacterized protein</fullName>
    </submittedName>
</protein>
<feature type="non-terminal residue" evidence="2">
    <location>
        <position position="1"/>
    </location>
</feature>
<keyword evidence="3" id="KW-1185">Reference proteome</keyword>
<feature type="non-terminal residue" evidence="2">
    <location>
        <position position="56"/>
    </location>
</feature>
<dbReference type="AlphaFoldDB" id="A0ABD0R060"/>
<feature type="compositionally biased region" description="Basic residues" evidence="1">
    <location>
        <begin position="47"/>
        <end position="56"/>
    </location>
</feature>
<proteinExistence type="predicted"/>
<evidence type="ECO:0000313" key="3">
    <source>
        <dbReference type="Proteomes" id="UP001529510"/>
    </source>
</evidence>